<evidence type="ECO:0000259" key="1">
    <source>
        <dbReference type="Pfam" id="PF17892"/>
    </source>
</evidence>
<gene>
    <name evidence="2" type="ORF">METZ01_LOCUS331810</name>
</gene>
<dbReference type="AlphaFoldDB" id="A0A382Q0I6"/>
<dbReference type="NCBIfam" id="NF012211">
    <property type="entry name" value="tand_rpt_95"/>
    <property type="match status" value="3"/>
</dbReference>
<evidence type="ECO:0000313" key="2">
    <source>
        <dbReference type="EMBL" id="SVC78956.1"/>
    </source>
</evidence>
<dbReference type="SUPFAM" id="SSF49299">
    <property type="entry name" value="PKD domain"/>
    <property type="match status" value="1"/>
</dbReference>
<dbReference type="Pfam" id="PF17963">
    <property type="entry name" value="Big_9"/>
    <property type="match status" value="2"/>
</dbReference>
<protein>
    <recommendedName>
        <fullName evidence="1">Cadherin-like domain-containing protein</fullName>
    </recommendedName>
</protein>
<dbReference type="InterPro" id="IPR041690">
    <property type="entry name" value="Cadherin_5"/>
</dbReference>
<organism evidence="2">
    <name type="scientific">marine metagenome</name>
    <dbReference type="NCBI Taxonomy" id="408172"/>
    <lineage>
        <taxon>unclassified sequences</taxon>
        <taxon>metagenomes</taxon>
        <taxon>ecological metagenomes</taxon>
    </lineage>
</organism>
<feature type="non-terminal residue" evidence="2">
    <location>
        <position position="1"/>
    </location>
</feature>
<sequence>GTLSSQREFATYIYIPDANYNGTDSFSFSVSDGEFSSDGIVSLTINPVNDAPTAIGEYIILDENTSAPVYYLTEDVDGDDLTIVIMSGPNFGTLSDDIYTPNEGYSGMDLFVYQAFDGELYSNQTTVEFEVLNVNDAPVAIDVSASVYEDSFVIISLLGSDPDGDPITYSLDGSNGGATLGYLSGFENIYTYIPYPNLNGTDVVSFYVTDDSGAVSESATVTVVINPVNDPPSAEPITFDGSGPYDFSAYVSDPDGDVVTLASLPPNYEGNLNALLGGVLTNIHDYEYTYSNAINPSAAGDILLYKAADGISETAIFPVIFNFTGGREWQRFIAPQA</sequence>
<reference evidence="2" key="1">
    <citation type="submission" date="2018-05" db="EMBL/GenBank/DDBJ databases">
        <authorList>
            <person name="Lanie J.A."/>
            <person name="Ng W.-L."/>
            <person name="Kazmierczak K.M."/>
            <person name="Andrzejewski T.M."/>
            <person name="Davidsen T.M."/>
            <person name="Wayne K.J."/>
            <person name="Tettelin H."/>
            <person name="Glass J.I."/>
            <person name="Rusch D."/>
            <person name="Podicherti R."/>
            <person name="Tsui H.-C.T."/>
            <person name="Winkler M.E."/>
        </authorList>
    </citation>
    <scope>NUCLEOTIDE SEQUENCE</scope>
</reference>
<accession>A0A382Q0I6</accession>
<feature type="domain" description="Cadherin-like" evidence="1">
    <location>
        <begin position="10"/>
        <end position="46"/>
    </location>
</feature>
<dbReference type="Pfam" id="PF17892">
    <property type="entry name" value="Cadherin_5"/>
    <property type="match status" value="1"/>
</dbReference>
<feature type="non-terminal residue" evidence="2">
    <location>
        <position position="337"/>
    </location>
</feature>
<dbReference type="Gene3D" id="2.60.40.3440">
    <property type="match status" value="2"/>
</dbReference>
<dbReference type="InterPro" id="IPR035986">
    <property type="entry name" value="PKD_dom_sf"/>
</dbReference>
<name>A0A382Q0I6_9ZZZZ</name>
<dbReference type="EMBL" id="UINC01111039">
    <property type="protein sequence ID" value="SVC78956.1"/>
    <property type="molecule type" value="Genomic_DNA"/>
</dbReference>
<proteinExistence type="predicted"/>